<keyword evidence="5" id="KW-1017">Isopeptide bond</keyword>
<dbReference type="CDD" id="cd00116">
    <property type="entry name" value="LRR_RI"/>
    <property type="match status" value="1"/>
</dbReference>
<evidence type="ECO:0000256" key="4">
    <source>
        <dbReference type="ARBA" id="ARBA00022490"/>
    </source>
</evidence>
<dbReference type="InterPro" id="IPR004020">
    <property type="entry name" value="DAPIN"/>
</dbReference>
<keyword evidence="16" id="KW-1185">Reference proteome</keyword>
<evidence type="ECO:0000256" key="5">
    <source>
        <dbReference type="ARBA" id="ARBA00022499"/>
    </source>
</evidence>
<dbReference type="PROSITE" id="PS50824">
    <property type="entry name" value="DAPIN"/>
    <property type="match status" value="1"/>
</dbReference>
<keyword evidence="7" id="KW-0496">Mitochondrion</keyword>
<reference evidence="15" key="1">
    <citation type="submission" date="2021-09" db="EMBL/GenBank/DDBJ databases">
        <title>The genome of Mauremys mutica provides insights into the evolution of semi-aquatic lifestyle.</title>
        <authorList>
            <person name="Gong S."/>
            <person name="Gao Y."/>
        </authorList>
    </citation>
    <scope>NUCLEOTIDE SEQUENCE</scope>
    <source>
        <strain evidence="15">MM-2020</strain>
        <tissue evidence="15">Muscle</tissue>
    </source>
</reference>
<organism evidence="15 16">
    <name type="scientific">Mauremys mutica</name>
    <name type="common">yellowpond turtle</name>
    <dbReference type="NCBI Taxonomy" id="74926"/>
    <lineage>
        <taxon>Eukaryota</taxon>
        <taxon>Metazoa</taxon>
        <taxon>Chordata</taxon>
        <taxon>Craniata</taxon>
        <taxon>Vertebrata</taxon>
        <taxon>Euteleostomi</taxon>
        <taxon>Archelosauria</taxon>
        <taxon>Testudinata</taxon>
        <taxon>Testudines</taxon>
        <taxon>Cryptodira</taxon>
        <taxon>Durocryptodira</taxon>
        <taxon>Testudinoidea</taxon>
        <taxon>Geoemydidae</taxon>
        <taxon>Geoemydinae</taxon>
        <taxon>Mauremys</taxon>
    </lineage>
</organism>
<comment type="caution">
    <text evidence="15">The sequence shown here is derived from an EMBL/GenBank/DDBJ whole genome shotgun (WGS) entry which is preliminary data.</text>
</comment>
<evidence type="ECO:0000256" key="9">
    <source>
        <dbReference type="ARBA" id="ARBA00023212"/>
    </source>
</evidence>
<evidence type="ECO:0000256" key="3">
    <source>
        <dbReference type="ARBA" id="ARBA00004394"/>
    </source>
</evidence>
<evidence type="ECO:0000256" key="2">
    <source>
        <dbReference type="ARBA" id="ARBA00004267"/>
    </source>
</evidence>
<dbReference type="SUPFAM" id="SSF47986">
    <property type="entry name" value="DEATH domain"/>
    <property type="match status" value="1"/>
</dbReference>
<gene>
    <name evidence="15" type="ORF">KIL84_007400</name>
</gene>
<sequence length="486" mass="54610">MLILLTRKAHCRTPCFILKEEEFMEPRPFVKEKKDQVRKKFLLDLEKADSKAEVAMEEEPVYEEMATEGPSEYSNVENHPIDPESWKDGDVVMVAETMIDRVPTSGDSETYDTNRVCSERLSTVEPKEHDEEGALGLNGVSDRDDNNDDSESDECMIEVARINCFFPLILVMENRSSISDLLVRALNNLLQEDFKRFKDKLSHSDFKRNGIIPQGQLEHADRIDTKNLLMKFYGAETAMDVTIDIFTQLNFRDAAEKLREDGEKGIKDLRTSTAYSLCQGLKDPNCKLKTISLSSCKLSSAFPEHLSPKMLFTNWSLEKLDLSANTLGDSGLKHLCEGLKHPHCKLQILLLWQCHLTAACCGDLAAALSTNQSLTELELSGNKLGDSGIKVLCEGLKHARCKLQKLVVWDCHLTDACCGALSSLLSTNQSLRELNLSGNNLSYSGVKLLCEGLKHPNCQLQKLDLSENHIDERTTKELDVLQKIKP</sequence>
<evidence type="ECO:0000313" key="15">
    <source>
        <dbReference type="EMBL" id="KAH1171782.1"/>
    </source>
</evidence>
<dbReference type="SUPFAM" id="SSF52047">
    <property type="entry name" value="RNI-like"/>
    <property type="match status" value="1"/>
</dbReference>
<feature type="domain" description="Pyrin" evidence="14">
    <location>
        <begin position="172"/>
        <end position="264"/>
    </location>
</feature>
<dbReference type="CDD" id="cd08321">
    <property type="entry name" value="Pyrin_ASC-like"/>
    <property type="match status" value="1"/>
</dbReference>
<accession>A0A9D3X2Y7</accession>
<evidence type="ECO:0000256" key="6">
    <source>
        <dbReference type="ARBA" id="ARBA00022737"/>
    </source>
</evidence>
<dbReference type="GO" id="GO:0005739">
    <property type="term" value="C:mitochondrion"/>
    <property type="evidence" value="ECO:0007669"/>
    <property type="project" value="UniProtKB-SubCell"/>
</dbReference>
<comment type="function">
    <text evidence="11">Independently of inflammasome activation, regulates the differentiation of T helper 2 (Th2) cells and has a role in Th2 cell-dependent asthma and tumor growth. During Th2 differentiation, required for optimal IRF4 binding to IL4 promoter and for IRF4-dependent IL4 transcription. Binds to the consensus DNA sequence 5'-GRRGGNRGAG-3'. May also participate in the transcription of IL5, IL13, GATA3, CCR3, CCR4 and MAF.</text>
</comment>
<dbReference type="InterPro" id="IPR050637">
    <property type="entry name" value="NLRP_innate_immun_reg"/>
</dbReference>
<evidence type="ECO:0000256" key="10">
    <source>
        <dbReference type="ARBA" id="ARBA00040040"/>
    </source>
</evidence>
<dbReference type="InterPro" id="IPR001611">
    <property type="entry name" value="Leu-rich_rpt"/>
</dbReference>
<evidence type="ECO:0000313" key="16">
    <source>
        <dbReference type="Proteomes" id="UP000827986"/>
    </source>
</evidence>
<feature type="region of interest" description="Disordered" evidence="13">
    <location>
        <begin position="56"/>
        <end position="86"/>
    </location>
</feature>
<keyword evidence="8" id="KW-0010">Activator</keyword>
<dbReference type="Pfam" id="PF13516">
    <property type="entry name" value="LRR_6"/>
    <property type="match status" value="3"/>
</dbReference>
<evidence type="ECO:0000259" key="14">
    <source>
        <dbReference type="PROSITE" id="PS50824"/>
    </source>
</evidence>
<dbReference type="GO" id="GO:0005815">
    <property type="term" value="C:microtubule organizing center"/>
    <property type="evidence" value="ECO:0007669"/>
    <property type="project" value="UniProtKB-SubCell"/>
</dbReference>
<dbReference type="Gene3D" id="3.80.10.10">
    <property type="entry name" value="Ribonuclease Inhibitor"/>
    <property type="match status" value="1"/>
</dbReference>
<evidence type="ECO:0000256" key="8">
    <source>
        <dbReference type="ARBA" id="ARBA00023159"/>
    </source>
</evidence>
<dbReference type="PANTHER" id="PTHR45690:SF19">
    <property type="entry name" value="NACHT, LRR AND PYD DOMAINS-CONTAINING PROTEIN 3"/>
    <property type="match status" value="1"/>
</dbReference>
<dbReference type="PANTHER" id="PTHR45690">
    <property type="entry name" value="NACHT, LRR AND PYD DOMAINS-CONTAINING PROTEIN 12"/>
    <property type="match status" value="1"/>
</dbReference>
<evidence type="ECO:0000256" key="12">
    <source>
        <dbReference type="ARBA" id="ARBA00048778"/>
    </source>
</evidence>
<dbReference type="Proteomes" id="UP000827986">
    <property type="component" value="Unassembled WGS sequence"/>
</dbReference>
<dbReference type="Gene3D" id="1.10.533.10">
    <property type="entry name" value="Death Domain, Fas"/>
    <property type="match status" value="1"/>
</dbReference>
<dbReference type="Pfam" id="PF02758">
    <property type="entry name" value="PYRIN"/>
    <property type="match status" value="1"/>
</dbReference>
<dbReference type="SMART" id="SM00368">
    <property type="entry name" value="LRR_RI"/>
    <property type="match status" value="6"/>
</dbReference>
<proteinExistence type="predicted"/>
<keyword evidence="6" id="KW-0677">Repeat</keyword>
<keyword evidence="4" id="KW-0963">Cytoplasm</keyword>
<dbReference type="AlphaFoldDB" id="A0A9D3X2Y7"/>
<feature type="region of interest" description="Disordered" evidence="13">
    <location>
        <begin position="122"/>
        <end position="152"/>
    </location>
</feature>
<protein>
    <recommendedName>
        <fullName evidence="10">NACHT, LRR and PYD domains-containing protein 3</fullName>
    </recommendedName>
</protein>
<feature type="non-terminal residue" evidence="15">
    <location>
        <position position="1"/>
    </location>
</feature>
<comment type="catalytic activity">
    <reaction evidence="12">
        <text>ATP + H2O = ADP + phosphate + H(+)</text>
        <dbReference type="Rhea" id="RHEA:13065"/>
        <dbReference type="ChEBI" id="CHEBI:15377"/>
        <dbReference type="ChEBI" id="CHEBI:15378"/>
        <dbReference type="ChEBI" id="CHEBI:30616"/>
        <dbReference type="ChEBI" id="CHEBI:43474"/>
        <dbReference type="ChEBI" id="CHEBI:456216"/>
    </reaction>
    <physiologicalReaction direction="left-to-right" evidence="12">
        <dbReference type="Rhea" id="RHEA:13066"/>
    </physiologicalReaction>
</comment>
<dbReference type="GO" id="GO:0000139">
    <property type="term" value="C:Golgi membrane"/>
    <property type="evidence" value="ECO:0007669"/>
    <property type="project" value="UniProtKB-SubCell"/>
</dbReference>
<dbReference type="SMART" id="SM01289">
    <property type="entry name" value="PYRIN"/>
    <property type="match status" value="1"/>
</dbReference>
<feature type="compositionally biased region" description="Acidic residues" evidence="13">
    <location>
        <begin position="56"/>
        <end position="66"/>
    </location>
</feature>
<evidence type="ECO:0000256" key="1">
    <source>
        <dbReference type="ARBA" id="ARBA00004173"/>
    </source>
</evidence>
<evidence type="ECO:0000256" key="11">
    <source>
        <dbReference type="ARBA" id="ARBA00045987"/>
    </source>
</evidence>
<name>A0A9D3X2Y7_9SAUR</name>
<dbReference type="EMBL" id="JAHDVG010000483">
    <property type="protein sequence ID" value="KAH1171782.1"/>
    <property type="molecule type" value="Genomic_DNA"/>
</dbReference>
<dbReference type="InterPro" id="IPR032675">
    <property type="entry name" value="LRR_dom_sf"/>
</dbReference>
<keyword evidence="9" id="KW-0206">Cytoskeleton</keyword>
<evidence type="ECO:0000256" key="13">
    <source>
        <dbReference type="SAM" id="MobiDB-lite"/>
    </source>
</evidence>
<evidence type="ECO:0000256" key="7">
    <source>
        <dbReference type="ARBA" id="ARBA00023128"/>
    </source>
</evidence>
<comment type="subcellular location">
    <subcellularLocation>
        <location evidence="2">Cytoplasm</location>
        <location evidence="2">Cytoskeleton</location>
        <location evidence="2">Microtubule organizing center</location>
    </subcellularLocation>
    <subcellularLocation>
        <location evidence="3">Golgi apparatus membrane</location>
    </subcellularLocation>
    <subcellularLocation>
        <location evidence="1">Mitochondrion</location>
    </subcellularLocation>
</comment>
<dbReference type="InterPro" id="IPR011029">
    <property type="entry name" value="DEATH-like_dom_sf"/>
</dbReference>